<name>A0AAV7LFE3_PLEWA</name>
<reference evidence="1" key="1">
    <citation type="journal article" date="2022" name="bioRxiv">
        <title>Sequencing and chromosome-scale assembly of the giantPleurodeles waltlgenome.</title>
        <authorList>
            <person name="Brown T."/>
            <person name="Elewa A."/>
            <person name="Iarovenko S."/>
            <person name="Subramanian E."/>
            <person name="Araus A.J."/>
            <person name="Petzold A."/>
            <person name="Susuki M."/>
            <person name="Suzuki K.-i.T."/>
            <person name="Hayashi T."/>
            <person name="Toyoda A."/>
            <person name="Oliveira C."/>
            <person name="Osipova E."/>
            <person name="Leigh N.D."/>
            <person name="Simon A."/>
            <person name="Yun M.H."/>
        </authorList>
    </citation>
    <scope>NUCLEOTIDE SEQUENCE</scope>
    <source>
        <strain evidence="1">20211129_DDA</strain>
        <tissue evidence="1">Liver</tissue>
    </source>
</reference>
<dbReference type="AlphaFoldDB" id="A0AAV7LFE3"/>
<proteinExistence type="predicted"/>
<sequence length="82" mass="9273">MRESQAAARGSQIVSLRWSWVLQCPQGLRQLDLPRGHESAAPHAWTPILHARVPSILERSPASKRLYTSFDYLESLAKEFAT</sequence>
<comment type="caution">
    <text evidence="1">The sequence shown here is derived from an EMBL/GenBank/DDBJ whole genome shotgun (WGS) entry which is preliminary data.</text>
</comment>
<evidence type="ECO:0000313" key="2">
    <source>
        <dbReference type="Proteomes" id="UP001066276"/>
    </source>
</evidence>
<organism evidence="1 2">
    <name type="scientific">Pleurodeles waltl</name>
    <name type="common">Iberian ribbed newt</name>
    <dbReference type="NCBI Taxonomy" id="8319"/>
    <lineage>
        <taxon>Eukaryota</taxon>
        <taxon>Metazoa</taxon>
        <taxon>Chordata</taxon>
        <taxon>Craniata</taxon>
        <taxon>Vertebrata</taxon>
        <taxon>Euteleostomi</taxon>
        <taxon>Amphibia</taxon>
        <taxon>Batrachia</taxon>
        <taxon>Caudata</taxon>
        <taxon>Salamandroidea</taxon>
        <taxon>Salamandridae</taxon>
        <taxon>Pleurodelinae</taxon>
        <taxon>Pleurodeles</taxon>
    </lineage>
</organism>
<protein>
    <submittedName>
        <fullName evidence="1">Uncharacterized protein</fullName>
    </submittedName>
</protein>
<keyword evidence="2" id="KW-1185">Reference proteome</keyword>
<dbReference type="Proteomes" id="UP001066276">
    <property type="component" value="Chromosome 11"/>
</dbReference>
<dbReference type="EMBL" id="JANPWB010000015">
    <property type="protein sequence ID" value="KAJ1090327.1"/>
    <property type="molecule type" value="Genomic_DNA"/>
</dbReference>
<accession>A0AAV7LFE3</accession>
<gene>
    <name evidence="1" type="ORF">NDU88_003460</name>
</gene>
<evidence type="ECO:0000313" key="1">
    <source>
        <dbReference type="EMBL" id="KAJ1090327.1"/>
    </source>
</evidence>